<dbReference type="RefSeq" id="WP_066387556.1">
    <property type="nucleotide sequence ID" value="NZ_CP036246.2"/>
</dbReference>
<reference evidence="6 7" key="2">
    <citation type="submission" date="2019-09" db="EMBL/GenBank/DDBJ databases">
        <title>Taxonomic note: a critical rebuttal of the proposed division of the genus Arcobacter into six genera, emended descriptions of Arcobacter anaerophilus and the genus Arcobacter, and an assessment of genus-level boundaries for Epsilonproteobacteria using in silico genomic comparator tools.</title>
        <authorList>
            <person name="On S.L.W."/>
            <person name="Miller W.G."/>
            <person name="Biggs P."/>
            <person name="Cornelius A."/>
            <person name="Vandamme P."/>
        </authorList>
    </citation>
    <scope>NUCLEOTIDE SEQUENCE [LARGE SCALE GENOMIC DNA]</scope>
    <source>
        <strain evidence="6 7">CCUG 56899</strain>
    </source>
</reference>
<dbReference type="InterPro" id="IPR051620">
    <property type="entry name" value="ORF904-like_C"/>
</dbReference>
<dbReference type="InterPro" id="IPR014818">
    <property type="entry name" value="Phage/plasmid_primase_P4_C"/>
</dbReference>
<evidence type="ECO:0000313" key="6">
    <source>
        <dbReference type="EMBL" id="QEP40872.1"/>
    </source>
</evidence>
<dbReference type="PANTHER" id="PTHR35372:SF2">
    <property type="entry name" value="SF3 HELICASE DOMAIN-CONTAINING PROTEIN"/>
    <property type="match status" value="1"/>
</dbReference>
<gene>
    <name evidence="6" type="ORF">APORC_1277</name>
</gene>
<evidence type="ECO:0000313" key="7">
    <source>
        <dbReference type="Proteomes" id="UP000322644"/>
    </source>
</evidence>
<dbReference type="EMBL" id="CP036246">
    <property type="protein sequence ID" value="QEP40872.1"/>
    <property type="molecule type" value="Genomic_DNA"/>
</dbReference>
<dbReference type="Pfam" id="PF03288">
    <property type="entry name" value="Pox_D5"/>
    <property type="match status" value="1"/>
</dbReference>
<dbReference type="PANTHER" id="PTHR35372">
    <property type="entry name" value="ATP BINDING PROTEIN-RELATED"/>
    <property type="match status" value="1"/>
</dbReference>
<dbReference type="Pfam" id="PF19263">
    <property type="entry name" value="DUF5906"/>
    <property type="match status" value="1"/>
</dbReference>
<protein>
    <submittedName>
        <fullName evidence="6">D5_N and VirE domain-containing protein</fullName>
    </submittedName>
</protein>
<dbReference type="Gene3D" id="3.40.50.300">
    <property type="entry name" value="P-loop containing nucleotide triphosphate hydrolases"/>
    <property type="match status" value="1"/>
</dbReference>
<evidence type="ECO:0000256" key="3">
    <source>
        <dbReference type="ARBA" id="ARBA00022806"/>
    </source>
</evidence>
<organism evidence="6 7">
    <name type="scientific">Arcobacter porcinus</name>
    <dbReference type="NCBI Taxonomy" id="1935204"/>
    <lineage>
        <taxon>Bacteria</taxon>
        <taxon>Pseudomonadati</taxon>
        <taxon>Campylobacterota</taxon>
        <taxon>Epsilonproteobacteria</taxon>
        <taxon>Campylobacterales</taxon>
        <taxon>Arcobacteraceae</taxon>
        <taxon>Arcobacter</taxon>
    </lineage>
</organism>
<dbReference type="SUPFAM" id="SSF52540">
    <property type="entry name" value="P-loop containing nucleoside triphosphate hydrolases"/>
    <property type="match status" value="1"/>
</dbReference>
<dbReference type="Pfam" id="PF08706">
    <property type="entry name" value="D5_N"/>
    <property type="match status" value="1"/>
</dbReference>
<evidence type="ECO:0000256" key="1">
    <source>
        <dbReference type="ARBA" id="ARBA00022741"/>
    </source>
</evidence>
<dbReference type="InterPro" id="IPR014015">
    <property type="entry name" value="Helicase_SF3_DNA-vir"/>
</dbReference>
<proteinExistence type="predicted"/>
<keyword evidence="4" id="KW-0067">ATP-binding</keyword>
<dbReference type="InterPro" id="IPR006500">
    <property type="entry name" value="Helicase_put_C_phage/plasmid"/>
</dbReference>
<evidence type="ECO:0000256" key="2">
    <source>
        <dbReference type="ARBA" id="ARBA00022801"/>
    </source>
</evidence>
<dbReference type="GO" id="GO:0016787">
    <property type="term" value="F:hydrolase activity"/>
    <property type="evidence" value="ECO:0007669"/>
    <property type="project" value="UniProtKB-KW"/>
</dbReference>
<feature type="domain" description="SF3 helicase" evidence="5">
    <location>
        <begin position="220"/>
        <end position="376"/>
    </location>
</feature>
<dbReference type="GO" id="GO:0005524">
    <property type="term" value="F:ATP binding"/>
    <property type="evidence" value="ECO:0007669"/>
    <property type="project" value="UniProtKB-KW"/>
</dbReference>
<dbReference type="GO" id="GO:0004386">
    <property type="term" value="F:helicase activity"/>
    <property type="evidence" value="ECO:0007669"/>
    <property type="project" value="UniProtKB-KW"/>
</dbReference>
<reference evidence="6 7" key="1">
    <citation type="submission" date="2019-09" db="EMBL/GenBank/DDBJ databases">
        <title>Complete genome sequencing of four Arcobacter species reveals a diverse suite of mobile elements.</title>
        <authorList>
            <person name="Miller W.G."/>
            <person name="Yee E."/>
            <person name="Bono J.L."/>
        </authorList>
    </citation>
    <scope>NUCLEOTIDE SEQUENCE [LARGE SCALE GENOMIC DNA]</scope>
    <source>
        <strain evidence="6 7">CCUG 56899</strain>
    </source>
</reference>
<keyword evidence="1" id="KW-0547">Nucleotide-binding</keyword>
<dbReference type="PROSITE" id="PS51206">
    <property type="entry name" value="SF3_HELICASE_1"/>
    <property type="match status" value="1"/>
</dbReference>
<evidence type="ECO:0000259" key="5">
    <source>
        <dbReference type="PROSITE" id="PS51206"/>
    </source>
</evidence>
<dbReference type="Proteomes" id="UP000322644">
    <property type="component" value="Chromosome"/>
</dbReference>
<dbReference type="NCBIfam" id="TIGR01613">
    <property type="entry name" value="primase_Cterm"/>
    <property type="match status" value="1"/>
</dbReference>
<dbReference type="AlphaFoldDB" id="A0A5C2HIH5"/>
<dbReference type="KEGG" id="apoc:APORC_1277"/>
<dbReference type="InterPro" id="IPR045455">
    <property type="entry name" value="NrS-1_pol-like_helicase"/>
</dbReference>
<keyword evidence="2" id="KW-0378">Hydrolase</keyword>
<dbReference type="InterPro" id="IPR004968">
    <property type="entry name" value="DNA_primase/NTPase_C"/>
</dbReference>
<keyword evidence="3" id="KW-0347">Helicase</keyword>
<evidence type="ECO:0000256" key="4">
    <source>
        <dbReference type="ARBA" id="ARBA00022840"/>
    </source>
</evidence>
<sequence length="495" mass="57662">MENLNIDNKYINNEKQGVIKENTKFEEKDTEEQEIKNKLNYLLSKIECFDQSKWEKVHDQLNSGMIGRCLTSKDYYRIGFIRSLIDQANKGNIHFAKDGNHFYVYNNQYWIKISEDLLKSFLHMAAQKMGIPIGLSSCVKFIKSTYEQLIESGFFEKMIQDNVTYLNVLNGTIKIDLDGVNLRDFDSKHFLTHQLDFEYDKNRVNQVWLDFLNKVLPDKDTQKTLQQAIGYLFIKDLKLEKVIFLYGIGSNGKSVIFEIIKGILSVDMMTNYSLASLTNHLGYQLADLNNKLINYGTDISMKNVDLAIFKQIASGEPIGTRQIREKSFTMKNYAKLIFNVNKLDDADVENTHGFGRRLLFIPFEQVIEKKDQDKNLHKKILQNKTGVMNWIIEGIEEVLINEDIFVSEKCENFLDNFKRESSPIQLFIEVSNLTSTDLGGTETIDFQQMYEMFREFCKKQGEKAVAQRNFNADLKRLGFEFKRKKQGNVWFARVN</sequence>
<dbReference type="InterPro" id="IPR027417">
    <property type="entry name" value="P-loop_NTPase"/>
</dbReference>
<accession>A0A5C2HIH5</accession>
<name>A0A5C2HIH5_9BACT</name>